<dbReference type="GO" id="GO:0006952">
    <property type="term" value="P:defense response"/>
    <property type="evidence" value="ECO:0007669"/>
    <property type="project" value="UniProtKB-KW"/>
</dbReference>
<keyword evidence="2" id="KW-0611">Plant defense</keyword>
<dbReference type="FunFam" id="3.30.730.10:FF:000001">
    <property type="entry name" value="Ethylene-responsive transcription factor 2"/>
    <property type="match status" value="1"/>
</dbReference>
<dbReference type="InterPro" id="IPR044808">
    <property type="entry name" value="ERF_plant"/>
</dbReference>
<comment type="subcellular location">
    <subcellularLocation>
        <location evidence="1">Nucleus</location>
    </subcellularLocation>
</comment>
<dbReference type="CDD" id="cd00018">
    <property type="entry name" value="AP2"/>
    <property type="match status" value="1"/>
</dbReference>
<accession>A0AAV3P0N4</accession>
<evidence type="ECO:0000259" key="8">
    <source>
        <dbReference type="PROSITE" id="PS51032"/>
    </source>
</evidence>
<keyword evidence="4" id="KW-0238">DNA-binding</keyword>
<comment type="caution">
    <text evidence="9">The sequence shown here is derived from an EMBL/GenBank/DDBJ whole genome shotgun (WGS) entry which is preliminary data.</text>
</comment>
<feature type="compositionally biased region" description="Polar residues" evidence="7">
    <location>
        <begin position="226"/>
        <end position="235"/>
    </location>
</feature>
<dbReference type="SUPFAM" id="SSF54171">
    <property type="entry name" value="DNA-binding domain"/>
    <property type="match status" value="1"/>
</dbReference>
<dbReference type="GO" id="GO:0005634">
    <property type="term" value="C:nucleus"/>
    <property type="evidence" value="ECO:0007669"/>
    <property type="project" value="UniProtKB-SubCell"/>
</dbReference>
<evidence type="ECO:0000256" key="2">
    <source>
        <dbReference type="ARBA" id="ARBA00022821"/>
    </source>
</evidence>
<dbReference type="GO" id="GO:0003700">
    <property type="term" value="F:DNA-binding transcription factor activity"/>
    <property type="evidence" value="ECO:0007669"/>
    <property type="project" value="InterPro"/>
</dbReference>
<dbReference type="SMART" id="SM00380">
    <property type="entry name" value="AP2"/>
    <property type="match status" value="1"/>
</dbReference>
<feature type="region of interest" description="Disordered" evidence="7">
    <location>
        <begin position="113"/>
        <end position="140"/>
    </location>
</feature>
<dbReference type="PANTHER" id="PTHR31190:SF287">
    <property type="entry name" value="DEVELOPMENT RELATED ERF PROTEIN"/>
    <property type="match status" value="1"/>
</dbReference>
<gene>
    <name evidence="9" type="ORF">LIER_04218</name>
</gene>
<proteinExistence type="predicted"/>
<evidence type="ECO:0000256" key="7">
    <source>
        <dbReference type="SAM" id="MobiDB-lite"/>
    </source>
</evidence>
<dbReference type="GO" id="GO:0003677">
    <property type="term" value="F:DNA binding"/>
    <property type="evidence" value="ECO:0007669"/>
    <property type="project" value="UniProtKB-KW"/>
</dbReference>
<protein>
    <recommendedName>
        <fullName evidence="8">AP2/ERF domain-containing protein</fullName>
    </recommendedName>
</protein>
<dbReference type="AlphaFoldDB" id="A0AAV3P0N4"/>
<keyword evidence="5" id="KW-0804">Transcription</keyword>
<dbReference type="PRINTS" id="PR00367">
    <property type="entry name" value="ETHRSPELEMNT"/>
</dbReference>
<name>A0AAV3P0N4_LITER</name>
<feature type="compositionally biased region" description="Polar residues" evidence="7">
    <location>
        <begin position="113"/>
        <end position="127"/>
    </location>
</feature>
<evidence type="ECO:0000313" key="10">
    <source>
        <dbReference type="Proteomes" id="UP001454036"/>
    </source>
</evidence>
<dbReference type="Proteomes" id="UP001454036">
    <property type="component" value="Unassembled WGS sequence"/>
</dbReference>
<organism evidence="9 10">
    <name type="scientific">Lithospermum erythrorhizon</name>
    <name type="common">Purple gromwell</name>
    <name type="synonym">Lithospermum officinale var. erythrorhizon</name>
    <dbReference type="NCBI Taxonomy" id="34254"/>
    <lineage>
        <taxon>Eukaryota</taxon>
        <taxon>Viridiplantae</taxon>
        <taxon>Streptophyta</taxon>
        <taxon>Embryophyta</taxon>
        <taxon>Tracheophyta</taxon>
        <taxon>Spermatophyta</taxon>
        <taxon>Magnoliopsida</taxon>
        <taxon>eudicotyledons</taxon>
        <taxon>Gunneridae</taxon>
        <taxon>Pentapetalae</taxon>
        <taxon>asterids</taxon>
        <taxon>lamiids</taxon>
        <taxon>Boraginales</taxon>
        <taxon>Boraginaceae</taxon>
        <taxon>Boraginoideae</taxon>
        <taxon>Lithospermeae</taxon>
        <taxon>Lithospermum</taxon>
    </lineage>
</organism>
<evidence type="ECO:0000313" key="9">
    <source>
        <dbReference type="EMBL" id="GAA0143562.1"/>
    </source>
</evidence>
<dbReference type="Pfam" id="PF00847">
    <property type="entry name" value="AP2"/>
    <property type="match status" value="1"/>
</dbReference>
<dbReference type="InterPro" id="IPR036955">
    <property type="entry name" value="AP2/ERF_dom_sf"/>
</dbReference>
<evidence type="ECO:0000256" key="1">
    <source>
        <dbReference type="ARBA" id="ARBA00004123"/>
    </source>
</evidence>
<dbReference type="EMBL" id="BAABME010000532">
    <property type="protein sequence ID" value="GAA0143562.1"/>
    <property type="molecule type" value="Genomic_DNA"/>
</dbReference>
<keyword evidence="6" id="KW-0539">Nucleus</keyword>
<dbReference type="InterPro" id="IPR001471">
    <property type="entry name" value="AP2/ERF_dom"/>
</dbReference>
<evidence type="ECO:0000256" key="6">
    <source>
        <dbReference type="ARBA" id="ARBA00023242"/>
    </source>
</evidence>
<evidence type="ECO:0000256" key="4">
    <source>
        <dbReference type="ARBA" id="ARBA00023125"/>
    </source>
</evidence>
<keyword evidence="3" id="KW-0805">Transcription regulation</keyword>
<feature type="domain" description="AP2/ERF" evidence="8">
    <location>
        <begin position="152"/>
        <end position="210"/>
    </location>
</feature>
<feature type="region of interest" description="Disordered" evidence="7">
    <location>
        <begin position="215"/>
        <end position="245"/>
    </location>
</feature>
<dbReference type="PROSITE" id="PS51032">
    <property type="entry name" value="AP2_ERF"/>
    <property type="match status" value="1"/>
</dbReference>
<evidence type="ECO:0000256" key="3">
    <source>
        <dbReference type="ARBA" id="ARBA00023015"/>
    </source>
</evidence>
<dbReference type="PANTHER" id="PTHR31190">
    <property type="entry name" value="DNA-BINDING DOMAIN"/>
    <property type="match status" value="1"/>
</dbReference>
<evidence type="ECO:0000256" key="5">
    <source>
        <dbReference type="ARBA" id="ARBA00023163"/>
    </source>
</evidence>
<dbReference type="GO" id="GO:0009873">
    <property type="term" value="P:ethylene-activated signaling pathway"/>
    <property type="evidence" value="ECO:0007669"/>
    <property type="project" value="InterPro"/>
</dbReference>
<dbReference type="Gene3D" id="3.30.730.10">
    <property type="entry name" value="AP2/ERF domain"/>
    <property type="match status" value="1"/>
</dbReference>
<sequence>MAFCYNNNDQYASDIALLDSIRQHFLDDFDVPLADNNPENFFFLGDVFSNDWLQSTNIENPIIKTEPEISVGSSPESFEHSSGVQIQQDNILCGDFINDWLQSGEFENTLTKTEPQISSGSKNSEFSAISPPGSEVSPQNIIPTMLAPADKHYRGVRRRPWGNYAAEIRDPAKNGARVWLGTYHTAEDAALAYDQAAYRIRGSRAMLNFPLRINTNEPQPVRITSKRASPSSESGSPKRRKRVVA</sequence>
<keyword evidence="10" id="KW-1185">Reference proteome</keyword>
<reference evidence="9 10" key="1">
    <citation type="submission" date="2024-01" db="EMBL/GenBank/DDBJ databases">
        <title>The complete chloroplast genome sequence of Lithospermum erythrorhizon: insights into the phylogenetic relationship among Boraginaceae species and the maternal lineages of purple gromwells.</title>
        <authorList>
            <person name="Okada T."/>
            <person name="Watanabe K."/>
        </authorList>
    </citation>
    <scope>NUCLEOTIDE SEQUENCE [LARGE SCALE GENOMIC DNA]</scope>
</reference>
<dbReference type="InterPro" id="IPR016177">
    <property type="entry name" value="DNA-bd_dom_sf"/>
</dbReference>